<accession>A0A8J4AIJ5</accession>
<dbReference type="Pfam" id="PF00532">
    <property type="entry name" value="Peripla_BP_1"/>
    <property type="match status" value="1"/>
</dbReference>
<dbReference type="SUPFAM" id="SSF47413">
    <property type="entry name" value="lambda repressor-like DNA-binding domains"/>
    <property type="match status" value="1"/>
</dbReference>
<dbReference type="PANTHER" id="PTHR30146:SF109">
    <property type="entry name" value="HTH-TYPE TRANSCRIPTIONAL REGULATOR GALS"/>
    <property type="match status" value="1"/>
</dbReference>
<dbReference type="AlphaFoldDB" id="A0A8J4AIJ5"/>
<keyword evidence="3" id="KW-0804">Transcription</keyword>
<dbReference type="CDD" id="cd06267">
    <property type="entry name" value="PBP1_LacI_sugar_binding-like"/>
    <property type="match status" value="1"/>
</dbReference>
<dbReference type="CDD" id="cd01392">
    <property type="entry name" value="HTH_LacI"/>
    <property type="match status" value="1"/>
</dbReference>
<evidence type="ECO:0000256" key="2">
    <source>
        <dbReference type="ARBA" id="ARBA00023125"/>
    </source>
</evidence>
<evidence type="ECO:0000259" key="4">
    <source>
        <dbReference type="PROSITE" id="PS50932"/>
    </source>
</evidence>
<gene>
    <name evidence="5" type="ORF">NUM_71120</name>
</gene>
<dbReference type="SMART" id="SM00354">
    <property type="entry name" value="HTH_LACI"/>
    <property type="match status" value="1"/>
</dbReference>
<sequence length="335" mass="34370">MRSLAARLGVSAMTVSRALNDRPGVAEATRRRVLGAAAALGYRPDRRASRLRAGAPAGLVGLVVTSLADPVMSALTAGVERACAENAARVIVASSNSDPAAESGLVADLRARGVDGVVVVPAGADHAHLRAGQRGGGPLVLATSPPAGLAADCVLVDEVSGAHRACRQLFRQGHRRIGFLASTRSWAGSERLRGHILAHDEAGVPVDERLVRQPREDAHSARSAARELLSTGDDAPSALLAADFPSLVAVLRTVGARPGSRPPAIVGFGPARTDLAPFPLTMVSPDSVALGRAAAQLVFEPRAPGSTAPRQIMMASSLVGPSTRLAHAVAPPRIG</sequence>
<evidence type="ECO:0000256" key="1">
    <source>
        <dbReference type="ARBA" id="ARBA00023015"/>
    </source>
</evidence>
<dbReference type="SUPFAM" id="SSF53822">
    <property type="entry name" value="Periplasmic binding protein-like I"/>
    <property type="match status" value="1"/>
</dbReference>
<dbReference type="Proteomes" id="UP000614996">
    <property type="component" value="Unassembled WGS sequence"/>
</dbReference>
<protein>
    <submittedName>
        <fullName evidence="5">LacI family transcriptional regulator</fullName>
    </submittedName>
</protein>
<reference evidence="6" key="1">
    <citation type="journal article" date="2021" name="Int. J. Syst. Evol. Microbiol.">
        <title>Actinocatenispora comari sp. nov., an endophytic actinomycete isolated from aerial parts of Comarum salesowianum.</title>
        <authorList>
            <person name="Oyunbileg N."/>
            <person name="Iizaka Y."/>
            <person name="Hamada M."/>
            <person name="Davaapurev B.O."/>
            <person name="Fukumoto A."/>
            <person name="Tsetseg B."/>
            <person name="Kato F."/>
            <person name="Tamura T."/>
            <person name="Batkhuu J."/>
            <person name="Anzai Y."/>
        </authorList>
    </citation>
    <scope>NUCLEOTIDE SEQUENCE [LARGE SCALE GENOMIC DNA]</scope>
    <source>
        <strain evidence="6">NUM-2625</strain>
    </source>
</reference>
<dbReference type="InterPro" id="IPR028082">
    <property type="entry name" value="Peripla_BP_I"/>
</dbReference>
<dbReference type="InterPro" id="IPR010982">
    <property type="entry name" value="Lambda_DNA-bd_dom_sf"/>
</dbReference>
<dbReference type="EMBL" id="BOPO01000150">
    <property type="protein sequence ID" value="GIL31858.1"/>
    <property type="molecule type" value="Genomic_DNA"/>
</dbReference>
<evidence type="ECO:0000313" key="5">
    <source>
        <dbReference type="EMBL" id="GIL31858.1"/>
    </source>
</evidence>
<dbReference type="RefSeq" id="WP_225919070.1">
    <property type="nucleotide sequence ID" value="NZ_BOPO01000150.1"/>
</dbReference>
<organism evidence="5 6">
    <name type="scientific">Actinocatenispora comari</name>
    <dbReference type="NCBI Taxonomy" id="2807577"/>
    <lineage>
        <taxon>Bacteria</taxon>
        <taxon>Bacillati</taxon>
        <taxon>Actinomycetota</taxon>
        <taxon>Actinomycetes</taxon>
        <taxon>Micromonosporales</taxon>
        <taxon>Micromonosporaceae</taxon>
        <taxon>Actinocatenispora</taxon>
    </lineage>
</organism>
<keyword evidence="6" id="KW-1185">Reference proteome</keyword>
<dbReference type="GO" id="GO:0003700">
    <property type="term" value="F:DNA-binding transcription factor activity"/>
    <property type="evidence" value="ECO:0007669"/>
    <property type="project" value="TreeGrafter"/>
</dbReference>
<proteinExistence type="predicted"/>
<dbReference type="InterPro" id="IPR000843">
    <property type="entry name" value="HTH_LacI"/>
</dbReference>
<dbReference type="PANTHER" id="PTHR30146">
    <property type="entry name" value="LACI-RELATED TRANSCRIPTIONAL REPRESSOR"/>
    <property type="match status" value="1"/>
</dbReference>
<dbReference type="PROSITE" id="PS50932">
    <property type="entry name" value="HTH_LACI_2"/>
    <property type="match status" value="1"/>
</dbReference>
<name>A0A8J4AIJ5_9ACTN</name>
<feature type="domain" description="HTH lacI-type" evidence="4">
    <location>
        <begin position="1"/>
        <end position="53"/>
    </location>
</feature>
<dbReference type="Pfam" id="PF00356">
    <property type="entry name" value="LacI"/>
    <property type="match status" value="1"/>
</dbReference>
<keyword evidence="1" id="KW-0805">Transcription regulation</keyword>
<keyword evidence="2" id="KW-0238">DNA-binding</keyword>
<dbReference type="InterPro" id="IPR001761">
    <property type="entry name" value="Peripla_BP/Lac1_sug-bd_dom"/>
</dbReference>
<evidence type="ECO:0000256" key="3">
    <source>
        <dbReference type="ARBA" id="ARBA00023163"/>
    </source>
</evidence>
<evidence type="ECO:0000313" key="6">
    <source>
        <dbReference type="Proteomes" id="UP000614996"/>
    </source>
</evidence>
<dbReference type="GO" id="GO:0000976">
    <property type="term" value="F:transcription cis-regulatory region binding"/>
    <property type="evidence" value="ECO:0007669"/>
    <property type="project" value="TreeGrafter"/>
</dbReference>
<dbReference type="Gene3D" id="1.10.260.40">
    <property type="entry name" value="lambda repressor-like DNA-binding domains"/>
    <property type="match status" value="1"/>
</dbReference>
<comment type="caution">
    <text evidence="5">The sequence shown here is derived from an EMBL/GenBank/DDBJ whole genome shotgun (WGS) entry which is preliminary data.</text>
</comment>
<dbReference type="Gene3D" id="3.40.50.2300">
    <property type="match status" value="2"/>
</dbReference>